<evidence type="ECO:0000256" key="12">
    <source>
        <dbReference type="HAMAP-Rule" id="MF_00165"/>
    </source>
</evidence>
<dbReference type="Pfam" id="PF02223">
    <property type="entry name" value="Thymidylate_kin"/>
    <property type="match status" value="1"/>
</dbReference>
<accession>K6G7B4</accession>
<protein>
    <recommendedName>
        <fullName evidence="3 12">Thymidylate kinase</fullName>
        <ecNumber evidence="2 12">2.7.4.9</ecNumber>
    </recommendedName>
    <alternativeName>
        <fullName evidence="9 12">dTMP kinase</fullName>
    </alternativeName>
</protein>
<dbReference type="GO" id="GO:0006227">
    <property type="term" value="P:dUDP biosynthetic process"/>
    <property type="evidence" value="ECO:0007669"/>
    <property type="project" value="TreeGrafter"/>
</dbReference>
<dbReference type="NCBIfam" id="TIGR00041">
    <property type="entry name" value="DTMP_kinase"/>
    <property type="match status" value="1"/>
</dbReference>
<dbReference type="AlphaFoldDB" id="K6G7B4"/>
<dbReference type="CDD" id="cd01672">
    <property type="entry name" value="TMPK"/>
    <property type="match status" value="1"/>
</dbReference>
<gene>
    <name evidence="12 14" type="primary">tmk</name>
    <name evidence="14" type="ORF">B273_0175</name>
</gene>
<evidence type="ECO:0000256" key="2">
    <source>
        <dbReference type="ARBA" id="ARBA00012980"/>
    </source>
</evidence>
<evidence type="ECO:0000256" key="5">
    <source>
        <dbReference type="ARBA" id="ARBA00022727"/>
    </source>
</evidence>
<dbReference type="GO" id="GO:0005829">
    <property type="term" value="C:cytosol"/>
    <property type="evidence" value="ECO:0007669"/>
    <property type="project" value="TreeGrafter"/>
</dbReference>
<dbReference type="Proteomes" id="UP000010310">
    <property type="component" value="Unassembled WGS sequence"/>
</dbReference>
<dbReference type="InterPro" id="IPR018094">
    <property type="entry name" value="Thymidylate_kinase"/>
</dbReference>
<dbReference type="PANTHER" id="PTHR10344">
    <property type="entry name" value="THYMIDYLATE KINASE"/>
    <property type="match status" value="1"/>
</dbReference>
<evidence type="ECO:0000313" key="14">
    <source>
        <dbReference type="EMBL" id="EKO37014.1"/>
    </source>
</evidence>
<dbReference type="GO" id="GO:0006235">
    <property type="term" value="P:dTTP biosynthetic process"/>
    <property type="evidence" value="ECO:0007669"/>
    <property type="project" value="UniProtKB-UniRule"/>
</dbReference>
<sequence>MKLITFEGIEGVGKSTQINNILSWLKENGNSVKLLREPGSTDFGEKIRELLLSKDSEIDSHTELLLMFAARAEMINQHLINASEDFILCDRYYHASIAYQGYGRKLSLKLINRLIDDLNCPIPNLTIIYDLDVNEGFMRKSDDVIDRIESAGAEFFSDVRNGYLQLANNRSEVHVIDASRSVDQVTHETKKLIKELL</sequence>
<dbReference type="SUPFAM" id="SSF52540">
    <property type="entry name" value="P-loop containing nucleoside triphosphate hydrolases"/>
    <property type="match status" value="1"/>
</dbReference>
<dbReference type="GO" id="GO:0004798">
    <property type="term" value="F:dTMP kinase activity"/>
    <property type="evidence" value="ECO:0007669"/>
    <property type="project" value="UniProtKB-UniRule"/>
</dbReference>
<keyword evidence="8 12" id="KW-0067">ATP-binding</keyword>
<proteinExistence type="inferred from homology"/>
<evidence type="ECO:0000256" key="10">
    <source>
        <dbReference type="ARBA" id="ARBA00048743"/>
    </source>
</evidence>
<comment type="catalytic activity">
    <reaction evidence="10 12">
        <text>dTMP + ATP = dTDP + ADP</text>
        <dbReference type="Rhea" id="RHEA:13517"/>
        <dbReference type="ChEBI" id="CHEBI:30616"/>
        <dbReference type="ChEBI" id="CHEBI:58369"/>
        <dbReference type="ChEBI" id="CHEBI:63528"/>
        <dbReference type="ChEBI" id="CHEBI:456216"/>
        <dbReference type="EC" id="2.7.4.9"/>
    </reaction>
</comment>
<dbReference type="EC" id="2.7.4.9" evidence="2 12"/>
<feature type="binding site" evidence="12">
    <location>
        <begin position="8"/>
        <end position="15"/>
    </location>
    <ligand>
        <name>ATP</name>
        <dbReference type="ChEBI" id="CHEBI:30616"/>
    </ligand>
</feature>
<name>K6G7B4_9GAMM</name>
<evidence type="ECO:0000256" key="7">
    <source>
        <dbReference type="ARBA" id="ARBA00022777"/>
    </source>
</evidence>
<organism evidence="14 15">
    <name type="scientific">SAR86 cluster bacterium SAR86E</name>
    <dbReference type="NCBI Taxonomy" id="1208365"/>
    <lineage>
        <taxon>Bacteria</taxon>
        <taxon>Pseudomonadati</taxon>
        <taxon>Pseudomonadota</taxon>
        <taxon>Gammaproteobacteria</taxon>
        <taxon>SAR86 cluster</taxon>
    </lineage>
</organism>
<dbReference type="EMBL" id="AMWX01000001">
    <property type="protein sequence ID" value="EKO37014.1"/>
    <property type="molecule type" value="Genomic_DNA"/>
</dbReference>
<evidence type="ECO:0000256" key="11">
    <source>
        <dbReference type="ARBA" id="ARBA00057735"/>
    </source>
</evidence>
<dbReference type="GO" id="GO:0006233">
    <property type="term" value="P:dTDP biosynthetic process"/>
    <property type="evidence" value="ECO:0007669"/>
    <property type="project" value="InterPro"/>
</dbReference>
<dbReference type="STRING" id="1208365.B273_0175"/>
<keyword evidence="5 12" id="KW-0545">Nucleotide biosynthesis</keyword>
<comment type="similarity">
    <text evidence="1 12">Belongs to the thymidylate kinase family.</text>
</comment>
<feature type="domain" description="Thymidylate kinase-like" evidence="13">
    <location>
        <begin position="6"/>
        <end position="187"/>
    </location>
</feature>
<dbReference type="InterPro" id="IPR039430">
    <property type="entry name" value="Thymidylate_kin-like_dom"/>
</dbReference>
<dbReference type="PATRIC" id="fig|1208365.4.peg.179"/>
<dbReference type="GO" id="GO:0005524">
    <property type="term" value="F:ATP binding"/>
    <property type="evidence" value="ECO:0007669"/>
    <property type="project" value="UniProtKB-UniRule"/>
</dbReference>
<evidence type="ECO:0000256" key="1">
    <source>
        <dbReference type="ARBA" id="ARBA00009776"/>
    </source>
</evidence>
<keyword evidence="6 12" id="KW-0547">Nucleotide-binding</keyword>
<evidence type="ECO:0000256" key="9">
    <source>
        <dbReference type="ARBA" id="ARBA00029962"/>
    </source>
</evidence>
<evidence type="ECO:0000256" key="8">
    <source>
        <dbReference type="ARBA" id="ARBA00022840"/>
    </source>
</evidence>
<evidence type="ECO:0000256" key="6">
    <source>
        <dbReference type="ARBA" id="ARBA00022741"/>
    </source>
</evidence>
<dbReference type="InterPro" id="IPR027417">
    <property type="entry name" value="P-loop_NTPase"/>
</dbReference>
<comment type="caution">
    <text evidence="14">The sequence shown here is derived from an EMBL/GenBank/DDBJ whole genome shotgun (WGS) entry which is preliminary data.</text>
</comment>
<dbReference type="HAMAP" id="MF_00165">
    <property type="entry name" value="Thymidylate_kinase"/>
    <property type="match status" value="1"/>
</dbReference>
<comment type="function">
    <text evidence="11 12">Phosphorylation of dTMP to form dTDP in both de novo and salvage pathways of dTTP synthesis.</text>
</comment>
<keyword evidence="15" id="KW-1185">Reference proteome</keyword>
<evidence type="ECO:0000256" key="3">
    <source>
        <dbReference type="ARBA" id="ARBA00017144"/>
    </source>
</evidence>
<evidence type="ECO:0000313" key="15">
    <source>
        <dbReference type="Proteomes" id="UP000010310"/>
    </source>
</evidence>
<keyword evidence="7 12" id="KW-0418">Kinase</keyword>
<dbReference type="Gene3D" id="3.40.50.300">
    <property type="entry name" value="P-loop containing nucleotide triphosphate hydrolases"/>
    <property type="match status" value="1"/>
</dbReference>
<evidence type="ECO:0000256" key="4">
    <source>
        <dbReference type="ARBA" id="ARBA00022679"/>
    </source>
</evidence>
<reference evidence="14 15" key="1">
    <citation type="submission" date="2012-09" db="EMBL/GenBank/DDBJ databases">
        <authorList>
            <person name="Dupont C.L."/>
            <person name="Rusch D.B."/>
            <person name="Lombardo M.-J."/>
            <person name="Novotny M."/>
            <person name="Yee-Greenbaum J."/>
            <person name="Laskin R."/>
        </authorList>
    </citation>
    <scope>NUCLEOTIDE SEQUENCE [LARGE SCALE GENOMIC DNA]</scope>
    <source>
        <strain evidence="14">SAR86E</strain>
    </source>
</reference>
<dbReference type="PANTHER" id="PTHR10344:SF4">
    <property type="entry name" value="UMP-CMP KINASE 2, MITOCHONDRIAL"/>
    <property type="match status" value="1"/>
</dbReference>
<evidence type="ECO:0000259" key="13">
    <source>
        <dbReference type="Pfam" id="PF02223"/>
    </source>
</evidence>
<keyword evidence="4 12" id="KW-0808">Transferase</keyword>
<dbReference type="FunFam" id="3.40.50.300:FF:000225">
    <property type="entry name" value="Thymidylate kinase"/>
    <property type="match status" value="1"/>
</dbReference>